<dbReference type="InterPro" id="IPR021647">
    <property type="entry name" value="CusF_Ec"/>
</dbReference>
<accession>A0A382R7L7</accession>
<organism evidence="1">
    <name type="scientific">marine metagenome</name>
    <dbReference type="NCBI Taxonomy" id="408172"/>
    <lineage>
        <taxon>unclassified sequences</taxon>
        <taxon>metagenomes</taxon>
        <taxon>ecological metagenomes</taxon>
    </lineage>
</organism>
<reference evidence="1" key="1">
    <citation type="submission" date="2018-05" db="EMBL/GenBank/DDBJ databases">
        <authorList>
            <person name="Lanie J.A."/>
            <person name="Ng W.-L."/>
            <person name="Kazmierczak K.M."/>
            <person name="Andrzejewski T.M."/>
            <person name="Davidsen T.M."/>
            <person name="Wayne K.J."/>
            <person name="Tettelin H."/>
            <person name="Glass J.I."/>
            <person name="Rusch D."/>
            <person name="Podicherti R."/>
            <person name="Tsui H.-C.T."/>
            <person name="Winkler M.E."/>
        </authorList>
    </citation>
    <scope>NUCLEOTIDE SEQUENCE</scope>
</reference>
<name>A0A382R7L7_9ZZZZ</name>
<proteinExistence type="predicted"/>
<gene>
    <name evidence="1" type="ORF">METZ01_LOCUS346124</name>
</gene>
<dbReference type="Pfam" id="PF11604">
    <property type="entry name" value="CusF_Ec"/>
    <property type="match status" value="1"/>
</dbReference>
<dbReference type="InterPro" id="IPR042230">
    <property type="entry name" value="CusF_sf"/>
</dbReference>
<dbReference type="AlphaFoldDB" id="A0A382R7L7"/>
<dbReference type="Gene3D" id="2.40.50.320">
    <property type="entry name" value="Copper binding periplasmic protein CusF"/>
    <property type="match status" value="1"/>
</dbReference>
<evidence type="ECO:0000313" key="1">
    <source>
        <dbReference type="EMBL" id="SVC93270.1"/>
    </source>
</evidence>
<feature type="non-terminal residue" evidence="1">
    <location>
        <position position="1"/>
    </location>
</feature>
<feature type="non-terminal residue" evidence="1">
    <location>
        <position position="150"/>
    </location>
</feature>
<dbReference type="EMBL" id="UINC01119447">
    <property type="protein sequence ID" value="SVC93270.1"/>
    <property type="molecule type" value="Genomic_DNA"/>
</dbReference>
<sequence>VNNLLYLILSVFLIGCSEKKSYSVYGTILEVRKESNEFLIHHDEIPNFMMAMTMPFSLQDSTDLHRFSVGDSVQFYLIIEQEQAVASNFQFKGKGTIPDYNDNRDDQYTPVEIGGILDNATFLDLDSHNVSLSDGDGKFRFISYIFTRCP</sequence>
<protein>
    <submittedName>
        <fullName evidence="1">Uncharacterized protein</fullName>
    </submittedName>
</protein>